<protein>
    <submittedName>
        <fullName evidence="2">Uncharacterized protein</fullName>
    </submittedName>
</protein>
<evidence type="ECO:0000313" key="3">
    <source>
        <dbReference type="Proteomes" id="UP000290932"/>
    </source>
</evidence>
<evidence type="ECO:0000256" key="1">
    <source>
        <dbReference type="SAM" id="MobiDB-lite"/>
    </source>
</evidence>
<dbReference type="RefSeq" id="WP_128692801.1">
    <property type="nucleotide sequence ID" value="NZ_LHQS01000001.1"/>
</dbReference>
<sequence>MKRSTIAIGVASVFCILALLAAPAAAAFQNGTAGEGIGPRGGALPNGELGLGPDAFLDKLEAQGYDVSEIRAVVESGDHETARTLMQQFMEEHRDELPARPENGNRGFGPLARLNDLEQQGYDVSGIRDAIDNGDHETARALMQQFMEEHRDELPARPQNGTCGHRCITPTE</sequence>
<dbReference type="Proteomes" id="UP000290932">
    <property type="component" value="Unassembled WGS sequence"/>
</dbReference>
<name>A0A498H5R7_9EURY</name>
<feature type="region of interest" description="Disordered" evidence="1">
    <location>
        <begin position="153"/>
        <end position="172"/>
    </location>
</feature>
<keyword evidence="3" id="KW-1185">Reference proteome</keyword>
<proteinExistence type="predicted"/>
<gene>
    <name evidence="2" type="ORF">ABH15_02625</name>
</gene>
<evidence type="ECO:0000313" key="2">
    <source>
        <dbReference type="EMBL" id="RXE57044.1"/>
    </source>
</evidence>
<organism evidence="2 3">
    <name type="scientific">Methanoculleus taiwanensis</name>
    <dbReference type="NCBI Taxonomy" id="1550565"/>
    <lineage>
        <taxon>Archaea</taxon>
        <taxon>Methanobacteriati</taxon>
        <taxon>Methanobacteriota</taxon>
        <taxon>Stenosarchaea group</taxon>
        <taxon>Methanomicrobia</taxon>
        <taxon>Methanomicrobiales</taxon>
        <taxon>Methanomicrobiaceae</taxon>
        <taxon>Methanoculleus</taxon>
    </lineage>
</organism>
<comment type="caution">
    <text evidence="2">The sequence shown here is derived from an EMBL/GenBank/DDBJ whole genome shotgun (WGS) entry which is preliminary data.</text>
</comment>
<dbReference type="AlphaFoldDB" id="A0A498H5R7"/>
<dbReference type="EMBL" id="LHQS01000001">
    <property type="protein sequence ID" value="RXE57044.1"/>
    <property type="molecule type" value="Genomic_DNA"/>
</dbReference>
<dbReference type="OrthoDB" id="386012at2157"/>
<reference evidence="2 3" key="1">
    <citation type="journal article" date="2015" name="Int. J. Syst. Evol. Microbiol.">
        <title>Methanoculleus taiwanensis sp. nov., a methanogen isolated from deep marine sediment at the deformation front area near Taiwan.</title>
        <authorList>
            <person name="Weng C.Y."/>
            <person name="Chen S.C."/>
            <person name="Lai M.C."/>
            <person name="Wu S.Y."/>
            <person name="Lin S."/>
            <person name="Yang T.F."/>
            <person name="Chen P.C."/>
        </authorList>
    </citation>
    <scope>NUCLEOTIDE SEQUENCE [LARGE SCALE GENOMIC DNA]</scope>
    <source>
        <strain evidence="2 3">CYW4</strain>
    </source>
</reference>
<accession>A0A498H5R7</accession>